<dbReference type="EMBL" id="HG937694">
    <property type="protein sequence ID" value="CDP39002.1"/>
    <property type="molecule type" value="Genomic_DNA"/>
</dbReference>
<reference evidence="4" key="2">
    <citation type="submission" date="2014-06" db="EMBL/GenBank/DDBJ databases">
        <title>The complete genome of Blastobotrys (Arxula) adeninivorans LS3 - a yeast of biotechnological interest.</title>
        <authorList>
            <person name="Kunze G."/>
            <person name="Gaillardin C."/>
            <person name="Czernicka M."/>
            <person name="Durrens P."/>
            <person name="Martin T."/>
            <person name="Boer E."/>
            <person name="Gabaldon T."/>
            <person name="Cruz J."/>
            <person name="Talla E."/>
            <person name="Marck C."/>
            <person name="Goffeau A."/>
            <person name="Barbe V."/>
            <person name="Baret P."/>
            <person name="Baronian K."/>
            <person name="Beier S."/>
            <person name="Bleykasten C."/>
            <person name="Bode R."/>
            <person name="Casaregola S."/>
            <person name="Despons L."/>
            <person name="Fairhead C."/>
            <person name="Giersberg M."/>
            <person name="Gierski P."/>
            <person name="Hahnel U."/>
            <person name="Hartmann A."/>
            <person name="Jankowska D."/>
            <person name="Jubin C."/>
            <person name="Jung P."/>
            <person name="Lafontaine I."/>
            <person name="Leh-Louis V."/>
            <person name="Lemaire M."/>
            <person name="Marcet-Houben M."/>
            <person name="Mascher M."/>
            <person name="Morel G."/>
            <person name="Richard G.-F."/>
            <person name="Riechen J."/>
            <person name="Sacerdot C."/>
            <person name="Sarkar A."/>
            <person name="Savel G."/>
            <person name="Schacherer J."/>
            <person name="Sherman D."/>
            <person name="Straub M.-L."/>
            <person name="Stein N."/>
            <person name="Thierry A."/>
            <person name="Trautwein-Schult A."/>
            <person name="Westhof E."/>
            <person name="Worch S."/>
            <person name="Dujon B."/>
            <person name="Souciet J.-L."/>
            <person name="Wincker P."/>
            <person name="Scholz U."/>
            <person name="Neuveglise N."/>
        </authorList>
    </citation>
    <scope>NUCLEOTIDE SEQUENCE</scope>
    <source>
        <strain evidence="4">LS3</strain>
    </source>
</reference>
<accession>A0A060TJK3</accession>
<name>A0A060TJK3_BLAAD</name>
<reference evidence="4" key="1">
    <citation type="submission" date="2014-02" db="EMBL/GenBank/DDBJ databases">
        <authorList>
            <person name="Genoscope - CEA"/>
        </authorList>
    </citation>
    <scope>NUCLEOTIDE SEQUENCE</scope>
    <source>
        <strain evidence="4">LS3</strain>
    </source>
</reference>
<evidence type="ECO:0000256" key="2">
    <source>
        <dbReference type="SAM" id="Phobius"/>
    </source>
</evidence>
<protein>
    <submittedName>
        <fullName evidence="4">ARAD1D47476p</fullName>
    </submittedName>
</protein>
<feature type="transmembrane region" description="Helical" evidence="2">
    <location>
        <begin position="250"/>
        <end position="275"/>
    </location>
</feature>
<feature type="region of interest" description="Disordered" evidence="1">
    <location>
        <begin position="459"/>
        <end position="498"/>
    </location>
</feature>
<feature type="transmembrane region" description="Helical" evidence="2">
    <location>
        <begin position="147"/>
        <end position="172"/>
    </location>
</feature>
<feature type="domain" description="BioF2-like acetyltransferase" evidence="3">
    <location>
        <begin position="668"/>
        <end position="792"/>
    </location>
</feature>
<feature type="transmembrane region" description="Helical" evidence="2">
    <location>
        <begin position="215"/>
        <end position="238"/>
    </location>
</feature>
<evidence type="ECO:0000259" key="3">
    <source>
        <dbReference type="Pfam" id="PF13480"/>
    </source>
</evidence>
<dbReference type="InterPro" id="IPR016181">
    <property type="entry name" value="Acyl_CoA_acyltransferase"/>
</dbReference>
<feature type="region of interest" description="Disordered" evidence="1">
    <location>
        <begin position="1"/>
        <end position="23"/>
    </location>
</feature>
<keyword evidence="2" id="KW-0812">Transmembrane</keyword>
<feature type="transmembrane region" description="Helical" evidence="2">
    <location>
        <begin position="34"/>
        <end position="54"/>
    </location>
</feature>
<organism evidence="4">
    <name type="scientific">Blastobotrys adeninivorans</name>
    <name type="common">Yeast</name>
    <name type="synonym">Arxula adeninivorans</name>
    <dbReference type="NCBI Taxonomy" id="409370"/>
    <lineage>
        <taxon>Eukaryota</taxon>
        <taxon>Fungi</taxon>
        <taxon>Dikarya</taxon>
        <taxon>Ascomycota</taxon>
        <taxon>Saccharomycotina</taxon>
        <taxon>Dipodascomycetes</taxon>
        <taxon>Dipodascales</taxon>
        <taxon>Trichomonascaceae</taxon>
        <taxon>Blastobotrys</taxon>
    </lineage>
</organism>
<proteinExistence type="predicted"/>
<dbReference type="AlphaFoldDB" id="A0A060TJK3"/>
<feature type="transmembrane region" description="Helical" evidence="2">
    <location>
        <begin position="66"/>
        <end position="87"/>
    </location>
</feature>
<evidence type="ECO:0000256" key="1">
    <source>
        <dbReference type="SAM" id="MobiDB-lite"/>
    </source>
</evidence>
<keyword evidence="2" id="KW-0472">Membrane</keyword>
<feature type="transmembrane region" description="Helical" evidence="2">
    <location>
        <begin position="184"/>
        <end position="203"/>
    </location>
</feature>
<sequence length="832" mass="93049">MATEEDPDHGAPRPESNQSSVRDGVKSTLSKRPAVALALPVGLVLIALDIAGLVLHSRYFDVVGGWHVMSLVAAILTLVWIYVDLLLYTDKHDPYRHLHKARPRLARVIIAQIFLYFNLLCVIATVVDVASQYVGIDPQYYGTSWRKIITIMDCVSVVVQAIFCMMVCQLIWWPTYRAAQSLMLVGGFLNVVVGMLMLVMNYQTVSPLKRAKVSYYLVVGGFVVASGILSMVLGSCVSEKERLNVLLSRLINVFITVLSICSILQLAYFAISLRAVSTKINDGDNQSTNGDFRGIIANPSLSGISIVLSIICILASTKIQALPKSRLSVEPFDFSKLTRPQRDAYAHLIDIYGRQYPGSPSGQMAMSLMKAYTEATNVPGISFQALRVYQPEVKESEHDNFRRWAFFKYMPQHSYDEIKAWRNLDREDILPEDHELGTEQKSAAISAVGCQSQENLVGAEEGGKISKNQMKRRQKKAMKGKKRDKQQSVQFPLEPPKSAEELEREVEFHRELMATEAIVLLTKVESYDLTATLKGPFGRIARRLFGSDSYFKLLCVRMGLLAFHWPFRQSTFYTGPTKRPIARSAALLRAITEWNETLPRKERCELHLDPKYEHDISGYAITPSGWHPIDLPASHIIDLRSYKGKTLAEYLKAIKYRNQAAAFNRANGQIIETTDFSDENCDQAMQLWQKIAEKRTGEGHTSVLADPTVSLLKSLGASSSNEQGHRSLLFLKVQDKTIASCVLFRLGQTITSDLQGLDHDLARQYKAYFVMMQHTIQIALNEGRSFVDFGPTTSKPKQDIGAKDVPLKGAIHVRSKILNLGVKFAAKGVDSG</sequence>
<feature type="compositionally biased region" description="Basic residues" evidence="1">
    <location>
        <begin position="469"/>
        <end position="484"/>
    </location>
</feature>
<feature type="transmembrane region" description="Helical" evidence="2">
    <location>
        <begin position="295"/>
        <end position="316"/>
    </location>
</feature>
<keyword evidence="2" id="KW-1133">Transmembrane helix</keyword>
<gene>
    <name evidence="4" type="ORF">GNLVRS02_ARAD1D47476g</name>
</gene>
<dbReference type="Gene3D" id="3.40.630.30">
    <property type="match status" value="1"/>
</dbReference>
<dbReference type="SUPFAM" id="SSF55729">
    <property type="entry name" value="Acyl-CoA N-acyltransferases (Nat)"/>
    <property type="match status" value="1"/>
</dbReference>
<evidence type="ECO:0000313" key="4">
    <source>
        <dbReference type="EMBL" id="CDP39002.1"/>
    </source>
</evidence>
<feature type="transmembrane region" description="Helical" evidence="2">
    <location>
        <begin position="108"/>
        <end position="127"/>
    </location>
</feature>
<dbReference type="PhylomeDB" id="A0A060TJK3"/>
<dbReference type="Pfam" id="PF13480">
    <property type="entry name" value="Acetyltransf_6"/>
    <property type="match status" value="1"/>
</dbReference>
<dbReference type="InterPro" id="IPR038740">
    <property type="entry name" value="BioF2-like_GNAT_dom"/>
</dbReference>